<dbReference type="OrthoDB" id="8064685at2759"/>
<evidence type="ECO:0000313" key="1">
    <source>
        <dbReference type="EMBL" id="KAG8224892.1"/>
    </source>
</evidence>
<keyword evidence="2" id="KW-1185">Reference proteome</keyword>
<organism evidence="1 2">
    <name type="scientific">Ladona fulva</name>
    <name type="common">Scarce chaser dragonfly</name>
    <name type="synonym">Libellula fulva</name>
    <dbReference type="NCBI Taxonomy" id="123851"/>
    <lineage>
        <taxon>Eukaryota</taxon>
        <taxon>Metazoa</taxon>
        <taxon>Ecdysozoa</taxon>
        <taxon>Arthropoda</taxon>
        <taxon>Hexapoda</taxon>
        <taxon>Insecta</taxon>
        <taxon>Pterygota</taxon>
        <taxon>Palaeoptera</taxon>
        <taxon>Odonata</taxon>
        <taxon>Epiprocta</taxon>
        <taxon>Anisoptera</taxon>
        <taxon>Libelluloidea</taxon>
        <taxon>Libellulidae</taxon>
        <taxon>Ladona</taxon>
    </lineage>
</organism>
<evidence type="ECO:0000313" key="2">
    <source>
        <dbReference type="Proteomes" id="UP000792457"/>
    </source>
</evidence>
<reference evidence="1" key="2">
    <citation type="submission" date="2017-10" db="EMBL/GenBank/DDBJ databases">
        <title>Ladona fulva Genome sequencing and assembly.</title>
        <authorList>
            <person name="Murali S."/>
            <person name="Richards S."/>
            <person name="Bandaranaike D."/>
            <person name="Bellair M."/>
            <person name="Blankenburg K."/>
            <person name="Chao H."/>
            <person name="Dinh H."/>
            <person name="Doddapaneni H."/>
            <person name="Dugan-Rocha S."/>
            <person name="Elkadiri S."/>
            <person name="Gnanaolivu R."/>
            <person name="Hernandez B."/>
            <person name="Skinner E."/>
            <person name="Javaid M."/>
            <person name="Lee S."/>
            <person name="Li M."/>
            <person name="Ming W."/>
            <person name="Munidasa M."/>
            <person name="Muniz J."/>
            <person name="Nguyen L."/>
            <person name="Hughes D."/>
            <person name="Osuji N."/>
            <person name="Pu L.-L."/>
            <person name="Puazo M."/>
            <person name="Qu C."/>
            <person name="Quiroz J."/>
            <person name="Raj R."/>
            <person name="Weissenberger G."/>
            <person name="Xin Y."/>
            <person name="Zou X."/>
            <person name="Han Y."/>
            <person name="Worley K."/>
            <person name="Muzny D."/>
            <person name="Gibbs R."/>
        </authorList>
    </citation>
    <scope>NUCLEOTIDE SEQUENCE</scope>
    <source>
        <strain evidence="1">Sampled in the wild</strain>
    </source>
</reference>
<comment type="caution">
    <text evidence="1">The sequence shown here is derived from an EMBL/GenBank/DDBJ whole genome shotgun (WGS) entry which is preliminary data.</text>
</comment>
<dbReference type="AlphaFoldDB" id="A0A8K0JZP6"/>
<name>A0A8K0JZP6_LADFU</name>
<dbReference type="Proteomes" id="UP000792457">
    <property type="component" value="Unassembled WGS sequence"/>
</dbReference>
<sequence length="94" mass="10777">MYNGKEIWNTKNNSLGTKLKNINTRLVSFGLCDLYTNVSVDEVISAQNNYFKFNEIYYQQNEGLTMGSPISLLLENIFMDFLKSNVFTSDSKSL</sequence>
<feature type="non-terminal residue" evidence="1">
    <location>
        <position position="94"/>
    </location>
</feature>
<protein>
    <recommendedName>
        <fullName evidence="3">Reverse transcriptase domain-containing protein</fullName>
    </recommendedName>
</protein>
<proteinExistence type="predicted"/>
<gene>
    <name evidence="1" type="ORF">J437_LFUL004633</name>
</gene>
<reference evidence="1" key="1">
    <citation type="submission" date="2013-04" db="EMBL/GenBank/DDBJ databases">
        <authorList>
            <person name="Qu J."/>
            <person name="Murali S.C."/>
            <person name="Bandaranaike D."/>
            <person name="Bellair M."/>
            <person name="Blankenburg K."/>
            <person name="Chao H."/>
            <person name="Dinh H."/>
            <person name="Doddapaneni H."/>
            <person name="Downs B."/>
            <person name="Dugan-Rocha S."/>
            <person name="Elkadiri S."/>
            <person name="Gnanaolivu R.D."/>
            <person name="Hernandez B."/>
            <person name="Javaid M."/>
            <person name="Jayaseelan J.C."/>
            <person name="Lee S."/>
            <person name="Li M."/>
            <person name="Ming W."/>
            <person name="Munidasa M."/>
            <person name="Muniz J."/>
            <person name="Nguyen L."/>
            <person name="Ongeri F."/>
            <person name="Osuji N."/>
            <person name="Pu L.-L."/>
            <person name="Puazo M."/>
            <person name="Qu C."/>
            <person name="Quiroz J."/>
            <person name="Raj R."/>
            <person name="Weissenberger G."/>
            <person name="Xin Y."/>
            <person name="Zou X."/>
            <person name="Han Y."/>
            <person name="Richards S."/>
            <person name="Worley K."/>
            <person name="Muzny D."/>
            <person name="Gibbs R."/>
        </authorList>
    </citation>
    <scope>NUCLEOTIDE SEQUENCE</scope>
    <source>
        <strain evidence="1">Sampled in the wild</strain>
    </source>
</reference>
<dbReference type="EMBL" id="KZ308215">
    <property type="protein sequence ID" value="KAG8224892.1"/>
    <property type="molecule type" value="Genomic_DNA"/>
</dbReference>
<accession>A0A8K0JZP6</accession>
<evidence type="ECO:0008006" key="3">
    <source>
        <dbReference type="Google" id="ProtNLM"/>
    </source>
</evidence>